<feature type="domain" description="Helix-turn-helix" evidence="1">
    <location>
        <begin position="41"/>
        <end position="86"/>
    </location>
</feature>
<dbReference type="InterPro" id="IPR010093">
    <property type="entry name" value="SinI_DNA-bd"/>
</dbReference>
<sequence>MKQTMTIEMTPGDLEQLLENAINKALNRARNEKLTQSDEELLSIREVADYLSVTEVTIHNWKRAGKLKYKKIGNRVFFSKREIEKLVS</sequence>
<organism evidence="2 3">
    <name type="scientific">Algivirga pacifica</name>
    <dbReference type="NCBI Taxonomy" id="1162670"/>
    <lineage>
        <taxon>Bacteria</taxon>
        <taxon>Pseudomonadati</taxon>
        <taxon>Bacteroidota</taxon>
        <taxon>Cytophagia</taxon>
        <taxon>Cytophagales</taxon>
        <taxon>Flammeovirgaceae</taxon>
        <taxon>Algivirga</taxon>
    </lineage>
</organism>
<protein>
    <recommendedName>
        <fullName evidence="1">Helix-turn-helix domain-containing protein</fullName>
    </recommendedName>
</protein>
<reference evidence="3" key="1">
    <citation type="journal article" date="2019" name="Int. J. Syst. Evol. Microbiol.">
        <title>The Global Catalogue of Microorganisms (GCM) 10K type strain sequencing project: providing services to taxonomists for standard genome sequencing and annotation.</title>
        <authorList>
            <consortium name="The Broad Institute Genomics Platform"/>
            <consortium name="The Broad Institute Genome Sequencing Center for Infectious Disease"/>
            <person name="Wu L."/>
            <person name="Ma J."/>
        </authorList>
    </citation>
    <scope>NUCLEOTIDE SEQUENCE [LARGE SCALE GENOMIC DNA]</scope>
    <source>
        <strain evidence="3">JCM 18326</strain>
    </source>
</reference>
<dbReference type="Proteomes" id="UP001500298">
    <property type="component" value="Unassembled WGS sequence"/>
</dbReference>
<dbReference type="Gene3D" id="1.10.1660.10">
    <property type="match status" value="1"/>
</dbReference>
<dbReference type="InterPro" id="IPR009061">
    <property type="entry name" value="DNA-bd_dom_put_sf"/>
</dbReference>
<gene>
    <name evidence="2" type="ORF">GCM10023331_06560</name>
</gene>
<dbReference type="SUPFAM" id="SSF46955">
    <property type="entry name" value="Putative DNA-binding domain"/>
    <property type="match status" value="1"/>
</dbReference>
<proteinExistence type="predicted"/>
<accession>A0ABP9D112</accession>
<evidence type="ECO:0000259" key="1">
    <source>
        <dbReference type="Pfam" id="PF12728"/>
    </source>
</evidence>
<keyword evidence="3" id="KW-1185">Reference proteome</keyword>
<name>A0ABP9D112_9BACT</name>
<dbReference type="InterPro" id="IPR041657">
    <property type="entry name" value="HTH_17"/>
</dbReference>
<dbReference type="NCBIfam" id="TIGR01764">
    <property type="entry name" value="excise"/>
    <property type="match status" value="1"/>
</dbReference>
<evidence type="ECO:0000313" key="2">
    <source>
        <dbReference type="EMBL" id="GAA4824749.1"/>
    </source>
</evidence>
<dbReference type="EMBL" id="BAABJX010000013">
    <property type="protein sequence ID" value="GAA4824749.1"/>
    <property type="molecule type" value="Genomic_DNA"/>
</dbReference>
<evidence type="ECO:0000313" key="3">
    <source>
        <dbReference type="Proteomes" id="UP001500298"/>
    </source>
</evidence>
<dbReference type="Pfam" id="PF12728">
    <property type="entry name" value="HTH_17"/>
    <property type="match status" value="1"/>
</dbReference>
<comment type="caution">
    <text evidence="2">The sequence shown here is derived from an EMBL/GenBank/DDBJ whole genome shotgun (WGS) entry which is preliminary data.</text>
</comment>
<dbReference type="RefSeq" id="WP_345369167.1">
    <property type="nucleotide sequence ID" value="NZ_BAABJX010000013.1"/>
</dbReference>